<name>A0A7W9S7W8_9HYPH</name>
<protein>
    <submittedName>
        <fullName evidence="3">3-hydroxyisobutyrate dehydrogenase-like beta-hydroxyacid dehydrogenase</fullName>
    </submittedName>
</protein>
<dbReference type="Gene3D" id="1.10.1040.10">
    <property type="entry name" value="N-(1-d-carboxylethyl)-l-norvaline Dehydrogenase, domain 2"/>
    <property type="match status" value="1"/>
</dbReference>
<evidence type="ECO:0000259" key="2">
    <source>
        <dbReference type="Pfam" id="PF09130"/>
    </source>
</evidence>
<dbReference type="Gene3D" id="3.40.50.720">
    <property type="entry name" value="NAD(P)-binding Rossmann-like Domain"/>
    <property type="match status" value="1"/>
</dbReference>
<dbReference type="SUPFAM" id="SSF48179">
    <property type="entry name" value="6-phosphogluconate dehydrogenase C-terminal domain-like"/>
    <property type="match status" value="1"/>
</dbReference>
<evidence type="ECO:0000313" key="3">
    <source>
        <dbReference type="EMBL" id="MBB6014618.1"/>
    </source>
</evidence>
<feature type="domain" description="Phosphogluconate dehydrogenase NAD-binding putative C-terminal" evidence="2">
    <location>
        <begin position="198"/>
        <end position="267"/>
    </location>
</feature>
<dbReference type="InterPro" id="IPR008927">
    <property type="entry name" value="6-PGluconate_DH-like_C_sf"/>
</dbReference>
<dbReference type="AlphaFoldDB" id="A0A7W9S7W8"/>
<dbReference type="RefSeq" id="WP_183832932.1">
    <property type="nucleotide sequence ID" value="NZ_JACHEU010000007.1"/>
</dbReference>
<evidence type="ECO:0000313" key="4">
    <source>
        <dbReference type="Proteomes" id="UP000533306"/>
    </source>
</evidence>
<reference evidence="3 4" key="1">
    <citation type="submission" date="2020-08" db="EMBL/GenBank/DDBJ databases">
        <title>Genomic Encyclopedia of Type Strains, Phase IV (KMG-IV): sequencing the most valuable type-strain genomes for metagenomic binning, comparative biology and taxonomic classification.</title>
        <authorList>
            <person name="Goeker M."/>
        </authorList>
    </citation>
    <scope>NUCLEOTIDE SEQUENCE [LARGE SCALE GENOMIC DNA]</scope>
    <source>
        <strain evidence="3 4">DSM 11099</strain>
    </source>
</reference>
<comment type="caution">
    <text evidence="3">The sequence shown here is derived from an EMBL/GenBank/DDBJ whole genome shotgun (WGS) entry which is preliminary data.</text>
</comment>
<dbReference type="InterPro" id="IPR013328">
    <property type="entry name" value="6PGD_dom2"/>
</dbReference>
<dbReference type="Pfam" id="PF09130">
    <property type="entry name" value="DUF1932"/>
    <property type="match status" value="1"/>
</dbReference>
<gene>
    <name evidence="3" type="ORF">HNR59_004014</name>
</gene>
<proteinExistence type="predicted"/>
<keyword evidence="4" id="KW-1185">Reference proteome</keyword>
<dbReference type="Proteomes" id="UP000533306">
    <property type="component" value="Unassembled WGS sequence"/>
</dbReference>
<dbReference type="SUPFAM" id="SSF51735">
    <property type="entry name" value="NAD(P)-binding Rossmann-fold domains"/>
    <property type="match status" value="1"/>
</dbReference>
<dbReference type="EMBL" id="JACHEU010000007">
    <property type="protein sequence ID" value="MBB6014618.1"/>
    <property type="molecule type" value="Genomic_DNA"/>
</dbReference>
<feature type="domain" description="6-phosphogluconate dehydrogenase NADP-binding" evidence="1">
    <location>
        <begin position="56"/>
        <end position="167"/>
    </location>
</feature>
<sequence length="294" mass="31382">MRFDHLNLSLLGFGEAATAFASGWNRDALGRISAFDVKVLLDDGQAVIEDRCRRLKVAFAGDLETALRDAQIVISLVTADQSEEAAKAAASCLAKGVLFIDGNSCSPKTKGRSAEAVSSSAADYVDMAIMAPVHPHREKTPVLLSGPQAYRAERLLTALGMNVRVVGDRVGQASAIKLTRSVMVKGMEALFAECFLAARRGGVEEEVIRSLETSDPDIEWRKRLSYVLQRTTQHGVRRAAEMSEAAAMVADLGLPSVMSRGSVEWQALLGNLPVEAQDAGPVLEAMGLAPEASG</sequence>
<dbReference type="InterPro" id="IPR036291">
    <property type="entry name" value="NAD(P)-bd_dom_sf"/>
</dbReference>
<evidence type="ECO:0000259" key="1">
    <source>
        <dbReference type="Pfam" id="PF03446"/>
    </source>
</evidence>
<dbReference type="InterPro" id="IPR006115">
    <property type="entry name" value="6PGDH_NADP-bd"/>
</dbReference>
<dbReference type="Pfam" id="PF03446">
    <property type="entry name" value="NAD_binding_2"/>
    <property type="match status" value="1"/>
</dbReference>
<organism evidence="3 4">
    <name type="scientific">Aquamicrobium lusatiense</name>
    <dbReference type="NCBI Taxonomy" id="89772"/>
    <lineage>
        <taxon>Bacteria</taxon>
        <taxon>Pseudomonadati</taxon>
        <taxon>Pseudomonadota</taxon>
        <taxon>Alphaproteobacteria</taxon>
        <taxon>Hyphomicrobiales</taxon>
        <taxon>Phyllobacteriaceae</taxon>
        <taxon>Aquamicrobium</taxon>
    </lineage>
</organism>
<accession>A0A7W9S7W8</accession>
<dbReference type="InterPro" id="IPR015814">
    <property type="entry name" value="Pgluconate_DH_NAD-bd_C"/>
</dbReference>
<dbReference type="GO" id="GO:0050661">
    <property type="term" value="F:NADP binding"/>
    <property type="evidence" value="ECO:0007669"/>
    <property type="project" value="InterPro"/>
</dbReference>